<feature type="transmembrane region" description="Helical" evidence="6">
    <location>
        <begin position="186"/>
        <end position="203"/>
    </location>
</feature>
<dbReference type="InterPro" id="IPR016174">
    <property type="entry name" value="Di-haem_cyt_TM"/>
</dbReference>
<protein>
    <submittedName>
        <fullName evidence="8">Formate dehydrogenase gamma subunit</fullName>
        <ecNumber evidence="8">1.2.1.2</ecNumber>
    </submittedName>
</protein>
<keyword evidence="4 6" id="KW-1133">Transmembrane helix</keyword>
<dbReference type="GO" id="GO:0009055">
    <property type="term" value="F:electron transfer activity"/>
    <property type="evidence" value="ECO:0007669"/>
    <property type="project" value="InterPro"/>
</dbReference>
<evidence type="ECO:0000259" key="7">
    <source>
        <dbReference type="Pfam" id="PF01292"/>
    </source>
</evidence>
<dbReference type="KEGG" id="pcl:Pcal_0394"/>
<dbReference type="GO" id="GO:0005886">
    <property type="term" value="C:plasma membrane"/>
    <property type="evidence" value="ECO:0007669"/>
    <property type="project" value="UniProtKB-SubCell"/>
</dbReference>
<comment type="subcellular location">
    <subcellularLocation>
        <location evidence="1">Cell membrane</location>
        <topology evidence="1">Multi-pass membrane protein</topology>
    </subcellularLocation>
</comment>
<keyword evidence="3 6" id="KW-0812">Transmembrane</keyword>
<dbReference type="OrthoDB" id="27017at2157"/>
<dbReference type="Proteomes" id="UP000001431">
    <property type="component" value="Chromosome"/>
</dbReference>
<dbReference type="Gene3D" id="1.20.950.20">
    <property type="entry name" value="Transmembrane di-heme cytochromes, Chain C"/>
    <property type="match status" value="1"/>
</dbReference>
<dbReference type="SUPFAM" id="SSF81342">
    <property type="entry name" value="Transmembrane di-heme cytochromes"/>
    <property type="match status" value="1"/>
</dbReference>
<feature type="transmembrane region" description="Helical" evidence="6">
    <location>
        <begin position="21"/>
        <end position="39"/>
    </location>
</feature>
<evidence type="ECO:0000256" key="2">
    <source>
        <dbReference type="ARBA" id="ARBA00022475"/>
    </source>
</evidence>
<dbReference type="Pfam" id="PF01292">
    <property type="entry name" value="Ni_hydr_CYTB"/>
    <property type="match status" value="1"/>
</dbReference>
<dbReference type="InterPro" id="IPR011577">
    <property type="entry name" value="Cyt_b561_bac/Ni-Hgenase"/>
</dbReference>
<dbReference type="EMBL" id="CP000561">
    <property type="protein sequence ID" value="ABO07829.1"/>
    <property type="molecule type" value="Genomic_DNA"/>
</dbReference>
<evidence type="ECO:0000256" key="5">
    <source>
        <dbReference type="ARBA" id="ARBA00023136"/>
    </source>
</evidence>
<evidence type="ECO:0000256" key="4">
    <source>
        <dbReference type="ARBA" id="ARBA00022989"/>
    </source>
</evidence>
<evidence type="ECO:0000313" key="9">
    <source>
        <dbReference type="Proteomes" id="UP000001431"/>
    </source>
</evidence>
<name>A3MT62_PYRCJ</name>
<dbReference type="PANTHER" id="PTHR30485:SF0">
    <property type="entry name" value="NI_FE-HYDROGENASE 1 B-TYPE CYTOCHROME SUBUNIT-RELATED"/>
    <property type="match status" value="1"/>
</dbReference>
<accession>A3MT62</accession>
<feature type="transmembrane region" description="Helical" evidence="6">
    <location>
        <begin position="142"/>
        <end position="166"/>
    </location>
</feature>
<dbReference type="InterPro" id="IPR051542">
    <property type="entry name" value="Hydrogenase_cytochrome"/>
</dbReference>
<dbReference type="HOGENOM" id="CLU_1154403_0_0_2"/>
<evidence type="ECO:0000256" key="3">
    <source>
        <dbReference type="ARBA" id="ARBA00022692"/>
    </source>
</evidence>
<keyword evidence="8" id="KW-0560">Oxidoreductase</keyword>
<proteinExistence type="predicted"/>
<dbReference type="STRING" id="410359.Pcal_0394"/>
<dbReference type="GO" id="GO:0016491">
    <property type="term" value="F:oxidoreductase activity"/>
    <property type="evidence" value="ECO:0007669"/>
    <property type="project" value="UniProtKB-KW"/>
</dbReference>
<keyword evidence="9" id="KW-1185">Reference proteome</keyword>
<gene>
    <name evidence="8" type="ordered locus">Pcal_0394</name>
</gene>
<dbReference type="GO" id="GO:0022904">
    <property type="term" value="P:respiratory electron transport chain"/>
    <property type="evidence" value="ECO:0007669"/>
    <property type="project" value="InterPro"/>
</dbReference>
<dbReference type="RefSeq" id="WP_011849086.1">
    <property type="nucleotide sequence ID" value="NC_009073.1"/>
</dbReference>
<evidence type="ECO:0000256" key="1">
    <source>
        <dbReference type="ARBA" id="ARBA00004651"/>
    </source>
</evidence>
<feature type="domain" description="Cytochrome b561 bacterial/Ni-hydrogenase" evidence="7">
    <location>
        <begin position="14"/>
        <end position="216"/>
    </location>
</feature>
<dbReference type="GO" id="GO:0020037">
    <property type="term" value="F:heme binding"/>
    <property type="evidence" value="ECO:0007669"/>
    <property type="project" value="TreeGrafter"/>
</dbReference>
<dbReference type="GeneID" id="4910070"/>
<keyword evidence="5 6" id="KW-0472">Membrane</keyword>
<dbReference type="eggNOG" id="arCOG05636">
    <property type="taxonomic scope" value="Archaea"/>
</dbReference>
<evidence type="ECO:0000256" key="6">
    <source>
        <dbReference type="SAM" id="Phobius"/>
    </source>
</evidence>
<dbReference type="PANTHER" id="PTHR30485">
    <property type="entry name" value="NI/FE-HYDROGENASE 1 B-TYPE CYTOCHROME SUBUNIT"/>
    <property type="match status" value="1"/>
</dbReference>
<sequence length="239" mass="26763">MSSVKYEEVEIASIGYKIAHSLNLVLFTLLAITGVLLLFPGLFNWLAYAVGAPLAAAVGLPATSVGLELGRTSHRFLGMLWGLFLIVYGIYLVMFNRVRIFDALRKPISHQIREASALTKHYLLGKPLPEDVAKNLERHNVLVAYMTILLFIGVVLLSASGVLMVYRDVLGLSLNDFRLLLLMHDLGFYLSLIFVLLHLFASLHPSNRPLLVAMFGYGKVSLEWVQKHMPRFLSRVQRG</sequence>
<dbReference type="AlphaFoldDB" id="A3MT62"/>
<dbReference type="EC" id="1.2.1.2" evidence="8"/>
<evidence type="ECO:0000313" key="8">
    <source>
        <dbReference type="EMBL" id="ABO07829.1"/>
    </source>
</evidence>
<keyword evidence="2" id="KW-1003">Cell membrane</keyword>
<reference evidence="8" key="1">
    <citation type="submission" date="2007-02" db="EMBL/GenBank/DDBJ databases">
        <title>Complete sequence of Pyrobaculum calidifontis JCM 11548.</title>
        <authorList>
            <consortium name="US DOE Joint Genome Institute"/>
            <person name="Copeland A."/>
            <person name="Lucas S."/>
            <person name="Lapidus A."/>
            <person name="Barry K."/>
            <person name="Glavina del Rio T."/>
            <person name="Dalin E."/>
            <person name="Tice H."/>
            <person name="Pitluck S."/>
            <person name="Chain P."/>
            <person name="Malfatti S."/>
            <person name="Shin M."/>
            <person name="Vergez L."/>
            <person name="Schmutz J."/>
            <person name="Larimer F."/>
            <person name="Land M."/>
            <person name="Hauser L."/>
            <person name="Kyrpides N."/>
            <person name="Mikhailova N."/>
            <person name="Cozen A.E."/>
            <person name="Fitz-Gibbon S.T."/>
            <person name="House C.H."/>
            <person name="Saltikov C."/>
            <person name="Lowe T.M."/>
            <person name="Richardson P."/>
        </authorList>
    </citation>
    <scope>NUCLEOTIDE SEQUENCE [LARGE SCALE GENOMIC DNA]</scope>
    <source>
        <strain evidence="8">JCM 11548</strain>
    </source>
</reference>
<feature type="transmembrane region" description="Helical" evidence="6">
    <location>
        <begin position="45"/>
        <end position="69"/>
    </location>
</feature>
<organism evidence="8 9">
    <name type="scientific">Pyrobaculum calidifontis (strain DSM 21063 / JCM 11548 / VA1)</name>
    <dbReference type="NCBI Taxonomy" id="410359"/>
    <lineage>
        <taxon>Archaea</taxon>
        <taxon>Thermoproteota</taxon>
        <taxon>Thermoprotei</taxon>
        <taxon>Thermoproteales</taxon>
        <taxon>Thermoproteaceae</taxon>
        <taxon>Pyrobaculum</taxon>
    </lineage>
</organism>
<feature type="transmembrane region" description="Helical" evidence="6">
    <location>
        <begin position="76"/>
        <end position="95"/>
    </location>
</feature>